<dbReference type="KEGG" id="kbs:EPA93_02650"/>
<dbReference type="EMBL" id="CP035758">
    <property type="protein sequence ID" value="QBD74947.1"/>
    <property type="molecule type" value="Genomic_DNA"/>
</dbReference>
<dbReference type="InterPro" id="IPR011008">
    <property type="entry name" value="Dimeric_a/b-barrel"/>
</dbReference>
<protein>
    <submittedName>
        <fullName evidence="2">DUF1330 domain-containing protein</fullName>
    </submittedName>
</protein>
<dbReference type="RefSeq" id="WP_129885546.1">
    <property type="nucleotide sequence ID" value="NZ_CP035758.1"/>
</dbReference>
<name>A0A4P6JIN8_KTERU</name>
<evidence type="ECO:0000313" key="2">
    <source>
        <dbReference type="EMBL" id="QBD74947.1"/>
    </source>
</evidence>
<dbReference type="AlphaFoldDB" id="A0A4P6JIN8"/>
<sequence>MAVYFIVDTMKVTDPQMHAEYSQRAASTLEQYGVKFLVGGSAPHEVIEGIWQTQGVAVLEFEDREHFKRWYDSPEYKEIRRLRIQSTSNRAIVILGK</sequence>
<dbReference type="SUPFAM" id="SSF54909">
    <property type="entry name" value="Dimeric alpha+beta barrel"/>
    <property type="match status" value="1"/>
</dbReference>
<dbReference type="InterPro" id="IPR010753">
    <property type="entry name" value="DUF1330"/>
</dbReference>
<evidence type="ECO:0000313" key="3">
    <source>
        <dbReference type="Proteomes" id="UP000290365"/>
    </source>
</evidence>
<evidence type="ECO:0000259" key="1">
    <source>
        <dbReference type="Pfam" id="PF07045"/>
    </source>
</evidence>
<dbReference type="Proteomes" id="UP000290365">
    <property type="component" value="Chromosome"/>
</dbReference>
<dbReference type="Pfam" id="PF07045">
    <property type="entry name" value="DUF1330"/>
    <property type="match status" value="1"/>
</dbReference>
<gene>
    <name evidence="2" type="ORF">EPA93_02650</name>
</gene>
<dbReference type="OrthoDB" id="516779at2"/>
<dbReference type="Gene3D" id="3.30.70.100">
    <property type="match status" value="1"/>
</dbReference>
<proteinExistence type="predicted"/>
<feature type="domain" description="DUF1330" evidence="1">
    <location>
        <begin position="3"/>
        <end position="94"/>
    </location>
</feature>
<organism evidence="2 3">
    <name type="scientific">Ktedonosporobacter rubrisoli</name>
    <dbReference type="NCBI Taxonomy" id="2509675"/>
    <lineage>
        <taxon>Bacteria</taxon>
        <taxon>Bacillati</taxon>
        <taxon>Chloroflexota</taxon>
        <taxon>Ktedonobacteria</taxon>
        <taxon>Ktedonobacterales</taxon>
        <taxon>Ktedonosporobacteraceae</taxon>
        <taxon>Ktedonosporobacter</taxon>
    </lineage>
</organism>
<reference evidence="2 3" key="1">
    <citation type="submission" date="2019-01" db="EMBL/GenBank/DDBJ databases">
        <title>Ktedonosporobacter rubrisoli SCAWS-G2.</title>
        <authorList>
            <person name="Huang Y."/>
            <person name="Yan B."/>
        </authorList>
    </citation>
    <scope>NUCLEOTIDE SEQUENCE [LARGE SCALE GENOMIC DNA]</scope>
    <source>
        <strain evidence="2 3">SCAWS-G2</strain>
    </source>
</reference>
<keyword evidence="3" id="KW-1185">Reference proteome</keyword>
<dbReference type="PANTHER" id="PTHR41521">
    <property type="match status" value="1"/>
</dbReference>
<accession>A0A4P6JIN8</accession>
<dbReference type="PANTHER" id="PTHR41521:SF4">
    <property type="entry name" value="BLR0684 PROTEIN"/>
    <property type="match status" value="1"/>
</dbReference>